<name>A0AA38LJF2_TAXCH</name>
<gene>
    <name evidence="1" type="ORF">KI387_005173</name>
</gene>
<protein>
    <submittedName>
        <fullName evidence="1">Uncharacterized protein</fullName>
    </submittedName>
</protein>
<dbReference type="Proteomes" id="UP000824469">
    <property type="component" value="Unassembled WGS sequence"/>
</dbReference>
<keyword evidence="2" id="KW-1185">Reference proteome</keyword>
<comment type="caution">
    <text evidence="1">The sequence shown here is derived from an EMBL/GenBank/DDBJ whole genome shotgun (WGS) entry which is preliminary data.</text>
</comment>
<proteinExistence type="predicted"/>
<sequence>FRQVFTFVDALIAQIYHELWMYTTGRRTSIDCQFCAPLLGIRAHSSDQAIRSSLDASSSGRCRLWILAMASRHGRWGIQGDRLTGTASVSGR</sequence>
<feature type="non-terminal residue" evidence="1">
    <location>
        <position position="1"/>
    </location>
</feature>
<accession>A0AA38LJF2</accession>
<organism evidence="1 2">
    <name type="scientific">Taxus chinensis</name>
    <name type="common">Chinese yew</name>
    <name type="synonym">Taxus wallichiana var. chinensis</name>
    <dbReference type="NCBI Taxonomy" id="29808"/>
    <lineage>
        <taxon>Eukaryota</taxon>
        <taxon>Viridiplantae</taxon>
        <taxon>Streptophyta</taxon>
        <taxon>Embryophyta</taxon>
        <taxon>Tracheophyta</taxon>
        <taxon>Spermatophyta</taxon>
        <taxon>Pinopsida</taxon>
        <taxon>Pinidae</taxon>
        <taxon>Conifers II</taxon>
        <taxon>Cupressales</taxon>
        <taxon>Taxaceae</taxon>
        <taxon>Taxus</taxon>
    </lineage>
</organism>
<dbReference type="EMBL" id="JAHRHJ020000002">
    <property type="protein sequence ID" value="KAH9324995.1"/>
    <property type="molecule type" value="Genomic_DNA"/>
</dbReference>
<evidence type="ECO:0000313" key="2">
    <source>
        <dbReference type="Proteomes" id="UP000824469"/>
    </source>
</evidence>
<evidence type="ECO:0000313" key="1">
    <source>
        <dbReference type="EMBL" id="KAH9324995.1"/>
    </source>
</evidence>
<dbReference type="AlphaFoldDB" id="A0AA38LJF2"/>
<reference evidence="1 2" key="1">
    <citation type="journal article" date="2021" name="Nat. Plants">
        <title>The Taxus genome provides insights into paclitaxel biosynthesis.</title>
        <authorList>
            <person name="Xiong X."/>
            <person name="Gou J."/>
            <person name="Liao Q."/>
            <person name="Li Y."/>
            <person name="Zhou Q."/>
            <person name="Bi G."/>
            <person name="Li C."/>
            <person name="Du R."/>
            <person name="Wang X."/>
            <person name="Sun T."/>
            <person name="Guo L."/>
            <person name="Liang H."/>
            <person name="Lu P."/>
            <person name="Wu Y."/>
            <person name="Zhang Z."/>
            <person name="Ro D.K."/>
            <person name="Shang Y."/>
            <person name="Huang S."/>
            <person name="Yan J."/>
        </authorList>
    </citation>
    <scope>NUCLEOTIDE SEQUENCE [LARGE SCALE GENOMIC DNA]</scope>
    <source>
        <strain evidence="1">Ta-2019</strain>
    </source>
</reference>